<feature type="transmembrane region" description="Helical" evidence="8">
    <location>
        <begin position="34"/>
        <end position="54"/>
    </location>
</feature>
<dbReference type="Gene3D" id="1.20.1250.20">
    <property type="entry name" value="MFS general substrate transporter like domains"/>
    <property type="match status" value="1"/>
</dbReference>
<feature type="domain" description="Major facilitator superfamily (MFS) profile" evidence="9">
    <location>
        <begin position="230"/>
        <end position="446"/>
    </location>
</feature>
<evidence type="ECO:0000256" key="8">
    <source>
        <dbReference type="SAM" id="Phobius"/>
    </source>
</evidence>
<dbReference type="InterPro" id="IPR010290">
    <property type="entry name" value="TM_effector"/>
</dbReference>
<comment type="subcellular location">
    <subcellularLocation>
        <location evidence="1">Cell inner membrane</location>
        <topology evidence="1">Multi-pass membrane protein</topology>
    </subcellularLocation>
</comment>
<keyword evidence="11" id="KW-1185">Reference proteome</keyword>
<dbReference type="InterPro" id="IPR020846">
    <property type="entry name" value="MFS_dom"/>
</dbReference>
<proteinExistence type="predicted"/>
<feature type="transmembrane region" description="Helical" evidence="8">
    <location>
        <begin position="66"/>
        <end position="84"/>
    </location>
</feature>
<evidence type="ECO:0000256" key="1">
    <source>
        <dbReference type="ARBA" id="ARBA00004429"/>
    </source>
</evidence>
<feature type="transmembrane region" description="Helical" evidence="8">
    <location>
        <begin position="391"/>
        <end position="409"/>
    </location>
</feature>
<dbReference type="KEGG" id="slia:HA039_05950"/>
<evidence type="ECO:0000313" key="11">
    <source>
        <dbReference type="Proteomes" id="UP000501179"/>
    </source>
</evidence>
<dbReference type="CDD" id="cd06173">
    <property type="entry name" value="MFS_MefA_like"/>
    <property type="match status" value="1"/>
</dbReference>
<name>A0A6G9GUM2_9ACTN</name>
<keyword evidence="2" id="KW-0813">Transport</keyword>
<dbReference type="Proteomes" id="UP000501179">
    <property type="component" value="Chromosome"/>
</dbReference>
<reference evidence="10 11" key="1">
    <citation type="submission" date="2020-03" db="EMBL/GenBank/DDBJ databases">
        <title>A novel species.</title>
        <authorList>
            <person name="Gao J."/>
        </authorList>
    </citation>
    <scope>NUCLEOTIDE SEQUENCE [LARGE SCALE GENOMIC DNA]</scope>
    <source>
        <strain evidence="10 11">QMT-12</strain>
    </source>
</reference>
<dbReference type="PANTHER" id="PTHR23513">
    <property type="entry name" value="INTEGRAL MEMBRANE EFFLUX PROTEIN-RELATED"/>
    <property type="match status" value="1"/>
</dbReference>
<dbReference type="PANTHER" id="PTHR23513:SF9">
    <property type="entry name" value="ENTEROBACTIN EXPORTER ENTS"/>
    <property type="match status" value="1"/>
</dbReference>
<organism evidence="10 11">
    <name type="scientific">Streptomyces liangshanensis</name>
    <dbReference type="NCBI Taxonomy" id="2717324"/>
    <lineage>
        <taxon>Bacteria</taxon>
        <taxon>Bacillati</taxon>
        <taxon>Actinomycetota</taxon>
        <taxon>Actinomycetes</taxon>
        <taxon>Kitasatosporales</taxon>
        <taxon>Streptomycetaceae</taxon>
        <taxon>Streptomyces</taxon>
    </lineage>
</organism>
<evidence type="ECO:0000256" key="4">
    <source>
        <dbReference type="ARBA" id="ARBA00022692"/>
    </source>
</evidence>
<evidence type="ECO:0000256" key="5">
    <source>
        <dbReference type="ARBA" id="ARBA00022989"/>
    </source>
</evidence>
<dbReference type="GO" id="GO:0022857">
    <property type="term" value="F:transmembrane transporter activity"/>
    <property type="evidence" value="ECO:0007669"/>
    <property type="project" value="InterPro"/>
</dbReference>
<keyword evidence="4 8" id="KW-0812">Transmembrane</keyword>
<dbReference type="GO" id="GO:0005886">
    <property type="term" value="C:plasma membrane"/>
    <property type="evidence" value="ECO:0007669"/>
    <property type="project" value="UniProtKB-SubCell"/>
</dbReference>
<feature type="transmembrane region" description="Helical" evidence="8">
    <location>
        <begin position="96"/>
        <end position="116"/>
    </location>
</feature>
<protein>
    <submittedName>
        <fullName evidence="10">MFS transporter</fullName>
    </submittedName>
</protein>
<keyword evidence="5 8" id="KW-1133">Transmembrane helix</keyword>
<feature type="transmembrane region" description="Helical" evidence="8">
    <location>
        <begin position="273"/>
        <end position="292"/>
    </location>
</feature>
<dbReference type="Pfam" id="PF05977">
    <property type="entry name" value="MFS_3"/>
    <property type="match status" value="1"/>
</dbReference>
<feature type="compositionally biased region" description="Polar residues" evidence="7">
    <location>
        <begin position="431"/>
        <end position="446"/>
    </location>
</feature>
<evidence type="ECO:0000256" key="2">
    <source>
        <dbReference type="ARBA" id="ARBA00022448"/>
    </source>
</evidence>
<evidence type="ECO:0000256" key="3">
    <source>
        <dbReference type="ARBA" id="ARBA00022475"/>
    </source>
</evidence>
<feature type="transmembrane region" description="Helical" evidence="8">
    <location>
        <begin position="190"/>
        <end position="209"/>
    </location>
</feature>
<feature type="transmembrane region" description="Helical" evidence="8">
    <location>
        <begin position="322"/>
        <end position="342"/>
    </location>
</feature>
<feature type="region of interest" description="Disordered" evidence="7">
    <location>
        <begin position="426"/>
        <end position="446"/>
    </location>
</feature>
<dbReference type="InterPro" id="IPR036259">
    <property type="entry name" value="MFS_trans_sf"/>
</dbReference>
<keyword evidence="3" id="KW-1003">Cell membrane</keyword>
<feature type="transmembrane region" description="Helical" evidence="8">
    <location>
        <begin position="162"/>
        <end position="184"/>
    </location>
</feature>
<feature type="transmembrane region" description="Helical" evidence="8">
    <location>
        <begin position="299"/>
        <end position="316"/>
    </location>
</feature>
<dbReference type="RefSeq" id="WP_167024813.1">
    <property type="nucleotide sequence ID" value="NZ_CP050177.1"/>
</dbReference>
<feature type="transmembrane region" description="Helical" evidence="8">
    <location>
        <begin position="122"/>
        <end position="142"/>
    </location>
</feature>
<evidence type="ECO:0000256" key="7">
    <source>
        <dbReference type="SAM" id="MobiDB-lite"/>
    </source>
</evidence>
<sequence>MSEDDGKRAGGLRRLLTDQSIDTRPLSLPAFRRLFIGQGTSFIGSMLTQVAVPVQVFDLSHSSLDVGMVGLAGLVPLIVFGLYGGAVADAVDRRTLYLWSSLGTWAVTLALLAQTLLGVGHIGLILALVAAQSAGFAIASSARGAIIPRLVEPGLIPAANTLNYVVGTIGEVLGPLVAGVLVTLPHGFAYAYGADAVLFTAALYSTLRLPSIPPDGVITRIGLRSVGDGLKFIAGRPVLVMSFLVDLCAMVMAMPRSLFPAVALERFHGSVGLLYAAIPIGSVVAGFGSAWIGRVRRQGAVLAGAVIAWGAAVAVSGVAPQLWLVVVFLAVAGAADLISAVLRQTLLQTYAPDAMRGRLQGVYTVVVAGGPRLGDLRAGAMAVAFSASMSWTLGGVACVVAVAIGAPLARSFWRYDAAKATGGDVLREQPGENTAATGSVQEPTAP</sequence>
<dbReference type="EMBL" id="CP050177">
    <property type="protein sequence ID" value="QIQ01894.1"/>
    <property type="molecule type" value="Genomic_DNA"/>
</dbReference>
<dbReference type="SUPFAM" id="SSF103473">
    <property type="entry name" value="MFS general substrate transporter"/>
    <property type="match status" value="1"/>
</dbReference>
<dbReference type="AlphaFoldDB" id="A0A6G9GUM2"/>
<feature type="transmembrane region" description="Helical" evidence="8">
    <location>
        <begin position="230"/>
        <end position="253"/>
    </location>
</feature>
<evidence type="ECO:0000313" key="10">
    <source>
        <dbReference type="EMBL" id="QIQ01894.1"/>
    </source>
</evidence>
<keyword evidence="6 8" id="KW-0472">Membrane</keyword>
<dbReference type="PROSITE" id="PS50850">
    <property type="entry name" value="MFS"/>
    <property type="match status" value="1"/>
</dbReference>
<accession>A0A6G9GUM2</accession>
<evidence type="ECO:0000256" key="6">
    <source>
        <dbReference type="ARBA" id="ARBA00023136"/>
    </source>
</evidence>
<gene>
    <name evidence="10" type="ORF">HA039_05950</name>
</gene>
<evidence type="ECO:0000259" key="9">
    <source>
        <dbReference type="PROSITE" id="PS50850"/>
    </source>
</evidence>